<dbReference type="InterPro" id="IPR013078">
    <property type="entry name" value="His_Pase_superF_clade-1"/>
</dbReference>
<accession>A0ABV8PY68</accession>
<gene>
    <name evidence="1" type="ORF">ACFOW1_14220</name>
</gene>
<dbReference type="EMBL" id="JBHSDC010000029">
    <property type="protein sequence ID" value="MFC4233053.1"/>
    <property type="molecule type" value="Genomic_DNA"/>
</dbReference>
<sequence length="163" mass="18435">MKQLLVIRHAKSSWDVTALSDVDRQLNERGHNNAPMMAKRLLDKQITINAFVSSTAVRALTTAIYFAATYQYSKNSILQIDELYNATAETIFKVVTSLPNTIETAAVFAHNPGITDFANMLTTTQIDNMPTCGIFAVKAQCKDWADFRKAKKDFWFFDYPKNL</sequence>
<dbReference type="InterPro" id="IPR029033">
    <property type="entry name" value="His_PPase_superfam"/>
</dbReference>
<comment type="caution">
    <text evidence="1">The sequence shown here is derived from an EMBL/GenBank/DDBJ whole genome shotgun (WGS) entry which is preliminary data.</text>
</comment>
<proteinExistence type="predicted"/>
<name>A0ABV8PY68_9BACT</name>
<dbReference type="RefSeq" id="WP_379015158.1">
    <property type="nucleotide sequence ID" value="NZ_JBHSDC010000029.1"/>
</dbReference>
<dbReference type="Pfam" id="PF00300">
    <property type="entry name" value="His_Phos_1"/>
    <property type="match status" value="1"/>
</dbReference>
<keyword evidence="2" id="KW-1185">Reference proteome</keyword>
<dbReference type="Proteomes" id="UP001595906">
    <property type="component" value="Unassembled WGS sequence"/>
</dbReference>
<protein>
    <submittedName>
        <fullName evidence="1">SixA phosphatase family protein</fullName>
    </submittedName>
</protein>
<dbReference type="CDD" id="cd07040">
    <property type="entry name" value="HP"/>
    <property type="match status" value="1"/>
</dbReference>
<dbReference type="PANTHER" id="PTHR47623">
    <property type="entry name" value="OS09G0287300 PROTEIN"/>
    <property type="match status" value="1"/>
</dbReference>
<evidence type="ECO:0000313" key="2">
    <source>
        <dbReference type="Proteomes" id="UP001595906"/>
    </source>
</evidence>
<reference evidence="2" key="1">
    <citation type="journal article" date="2019" name="Int. J. Syst. Evol. Microbiol.">
        <title>The Global Catalogue of Microorganisms (GCM) 10K type strain sequencing project: providing services to taxonomists for standard genome sequencing and annotation.</title>
        <authorList>
            <consortium name="The Broad Institute Genomics Platform"/>
            <consortium name="The Broad Institute Genome Sequencing Center for Infectious Disease"/>
            <person name="Wu L."/>
            <person name="Ma J."/>
        </authorList>
    </citation>
    <scope>NUCLEOTIDE SEQUENCE [LARGE SCALE GENOMIC DNA]</scope>
    <source>
        <strain evidence="2">CECT 8010</strain>
    </source>
</reference>
<dbReference type="PANTHER" id="PTHR47623:SF1">
    <property type="entry name" value="OS09G0287300 PROTEIN"/>
    <property type="match status" value="1"/>
</dbReference>
<evidence type="ECO:0000313" key="1">
    <source>
        <dbReference type="EMBL" id="MFC4233053.1"/>
    </source>
</evidence>
<dbReference type="Gene3D" id="3.40.50.1240">
    <property type="entry name" value="Phosphoglycerate mutase-like"/>
    <property type="match status" value="1"/>
</dbReference>
<dbReference type="SUPFAM" id="SSF53254">
    <property type="entry name" value="Phosphoglycerate mutase-like"/>
    <property type="match status" value="1"/>
</dbReference>
<organism evidence="1 2">
    <name type="scientific">Parasediminibacterium paludis</name>
    <dbReference type="NCBI Taxonomy" id="908966"/>
    <lineage>
        <taxon>Bacteria</taxon>
        <taxon>Pseudomonadati</taxon>
        <taxon>Bacteroidota</taxon>
        <taxon>Chitinophagia</taxon>
        <taxon>Chitinophagales</taxon>
        <taxon>Chitinophagaceae</taxon>
        <taxon>Parasediminibacterium</taxon>
    </lineage>
</organism>